<feature type="coiled-coil region" evidence="1">
    <location>
        <begin position="168"/>
        <end position="289"/>
    </location>
</feature>
<proteinExistence type="predicted"/>
<feature type="region of interest" description="Disordered" evidence="2">
    <location>
        <begin position="1"/>
        <end position="81"/>
    </location>
</feature>
<feature type="compositionally biased region" description="Basic and acidic residues" evidence="2">
    <location>
        <begin position="43"/>
        <end position="63"/>
    </location>
</feature>
<dbReference type="Proteomes" id="UP001279642">
    <property type="component" value="Unassembled WGS sequence"/>
</dbReference>
<accession>A0ABU5EH49</accession>
<evidence type="ECO:0000259" key="5">
    <source>
        <dbReference type="Pfam" id="PF25954"/>
    </source>
</evidence>
<sequence>MHFPPGDPDFRFMSPTEQPPSSAPDTGETQPNRTAPEETQEETPGREEARDEGRDEGRAKDGGRQQNTTKGDSKKKEKRGLWQAAKSHPRVSILIAVLLIIALIGVVIWWLHARHFENTDDAFIDARQFAIAPKVQGYISDVPVTDDQHVNAGDVLLRIDPKDFQVALNQAEAQVAAAQASIANVDAQISAQLAQVDQTESEVKQAQAARDFAAADADRYQQLAARGTGSVQRAQQATSDLRQQEANLNRTQAAVIAAQKQVGSLQAQRGTAEAQLQQAQAQRDQARLNLDYATVTAAQAGHVVRLSAAKGQYVQVGQSVMMFVPDNIWVTANFKETQITDMRPGQPVDIEIDAYPDTDFHGRVLSIQHGSGTAFSLLPAENATGNFVKVVQRVPVKISLENVPKDLVLGPGLSVVPSVRVR</sequence>
<dbReference type="Pfam" id="PF25954">
    <property type="entry name" value="Beta-barrel_RND_2"/>
    <property type="match status" value="1"/>
</dbReference>
<evidence type="ECO:0000256" key="2">
    <source>
        <dbReference type="SAM" id="MobiDB-lite"/>
    </source>
</evidence>
<dbReference type="SUPFAM" id="SSF111369">
    <property type="entry name" value="HlyD-like secretion proteins"/>
    <property type="match status" value="2"/>
</dbReference>
<dbReference type="Pfam" id="PF25917">
    <property type="entry name" value="BSH_RND"/>
    <property type="match status" value="1"/>
</dbReference>
<keyword evidence="3" id="KW-0472">Membrane</keyword>
<dbReference type="InterPro" id="IPR058625">
    <property type="entry name" value="MdtA-like_BSH"/>
</dbReference>
<dbReference type="InterPro" id="IPR050739">
    <property type="entry name" value="MFP"/>
</dbReference>
<evidence type="ECO:0000313" key="7">
    <source>
        <dbReference type="Proteomes" id="UP001279642"/>
    </source>
</evidence>
<reference evidence="6 7" key="1">
    <citation type="journal article" date="2016" name="Antonie Van Leeuwenhoek">
        <title>Dongia soli sp. nov., isolated from soil from Dokdo, Korea.</title>
        <authorList>
            <person name="Kim D.U."/>
            <person name="Lee H."/>
            <person name="Kim H."/>
            <person name="Kim S.G."/>
            <person name="Ka J.O."/>
        </authorList>
    </citation>
    <scope>NUCLEOTIDE SEQUENCE [LARGE SCALE GENOMIC DNA]</scope>
    <source>
        <strain evidence="6 7">D78</strain>
    </source>
</reference>
<keyword evidence="3" id="KW-1133">Transmembrane helix</keyword>
<keyword evidence="3" id="KW-0812">Transmembrane</keyword>
<evidence type="ECO:0000256" key="1">
    <source>
        <dbReference type="SAM" id="Coils"/>
    </source>
</evidence>
<dbReference type="PANTHER" id="PTHR30386">
    <property type="entry name" value="MEMBRANE FUSION SUBUNIT OF EMRAB-TOLC MULTIDRUG EFFLUX PUMP"/>
    <property type="match status" value="1"/>
</dbReference>
<dbReference type="Gene3D" id="2.40.30.170">
    <property type="match status" value="1"/>
</dbReference>
<keyword evidence="1" id="KW-0175">Coiled coil</keyword>
<dbReference type="Gene3D" id="1.10.287.470">
    <property type="entry name" value="Helix hairpin bin"/>
    <property type="match status" value="2"/>
</dbReference>
<feature type="transmembrane region" description="Helical" evidence="3">
    <location>
        <begin position="91"/>
        <end position="111"/>
    </location>
</feature>
<dbReference type="RefSeq" id="WP_320509822.1">
    <property type="nucleotide sequence ID" value="NZ_JAXCLW010000006.1"/>
</dbReference>
<feature type="compositionally biased region" description="Polar residues" evidence="2">
    <location>
        <begin position="23"/>
        <end position="33"/>
    </location>
</feature>
<feature type="domain" description="CusB-like beta-barrel" evidence="5">
    <location>
        <begin position="327"/>
        <end position="367"/>
    </location>
</feature>
<evidence type="ECO:0000313" key="6">
    <source>
        <dbReference type="EMBL" id="MDY0884748.1"/>
    </source>
</evidence>
<evidence type="ECO:0000259" key="4">
    <source>
        <dbReference type="Pfam" id="PF25917"/>
    </source>
</evidence>
<dbReference type="EMBL" id="JAXCLW010000006">
    <property type="protein sequence ID" value="MDY0884748.1"/>
    <property type="molecule type" value="Genomic_DNA"/>
</dbReference>
<evidence type="ECO:0000256" key="3">
    <source>
        <dbReference type="SAM" id="Phobius"/>
    </source>
</evidence>
<dbReference type="PANTHER" id="PTHR30386:SF24">
    <property type="entry name" value="MULTIDRUG RESISTANCE EFFLUX PUMP"/>
    <property type="match status" value="1"/>
</dbReference>
<dbReference type="InterPro" id="IPR058792">
    <property type="entry name" value="Beta-barrel_RND_2"/>
</dbReference>
<comment type="caution">
    <text evidence="6">The sequence shown here is derived from an EMBL/GenBank/DDBJ whole genome shotgun (WGS) entry which is preliminary data.</text>
</comment>
<gene>
    <name evidence="6" type="ORF">SMD27_18035</name>
</gene>
<protein>
    <submittedName>
        <fullName evidence="6">HlyD family secretion protein</fullName>
    </submittedName>
</protein>
<name>A0ABU5EH49_9PROT</name>
<organism evidence="6 7">
    <name type="scientific">Dongia soli</name>
    <dbReference type="NCBI Taxonomy" id="600628"/>
    <lineage>
        <taxon>Bacteria</taxon>
        <taxon>Pseudomonadati</taxon>
        <taxon>Pseudomonadota</taxon>
        <taxon>Alphaproteobacteria</taxon>
        <taxon>Rhodospirillales</taxon>
        <taxon>Dongiaceae</taxon>
        <taxon>Dongia</taxon>
    </lineage>
</organism>
<keyword evidence="7" id="KW-1185">Reference proteome</keyword>
<feature type="domain" description="Multidrug resistance protein MdtA-like barrel-sandwich hybrid" evidence="4">
    <location>
        <begin position="128"/>
        <end position="323"/>
    </location>
</feature>
<dbReference type="Gene3D" id="2.40.50.100">
    <property type="match status" value="1"/>
</dbReference>